<evidence type="ECO:0000256" key="1">
    <source>
        <dbReference type="ARBA" id="ARBA00005672"/>
    </source>
</evidence>
<dbReference type="SMART" id="SM00320">
    <property type="entry name" value="WD40"/>
    <property type="match status" value="2"/>
</dbReference>
<dbReference type="PROSITE" id="PS00678">
    <property type="entry name" value="WD_REPEATS_1"/>
    <property type="match status" value="1"/>
</dbReference>
<evidence type="ECO:0000256" key="3">
    <source>
        <dbReference type="ARBA" id="ARBA00022737"/>
    </source>
</evidence>
<proteinExistence type="inferred from homology"/>
<dbReference type="PROSITE" id="PS50082">
    <property type="entry name" value="WD_REPEATS_2"/>
    <property type="match status" value="2"/>
</dbReference>
<dbReference type="Pfam" id="PF23609">
    <property type="entry name" value="Beta-prop_EIPR1"/>
    <property type="match status" value="1"/>
</dbReference>
<dbReference type="InterPro" id="IPR040323">
    <property type="entry name" value="EIPR1"/>
</dbReference>
<evidence type="ECO:0000256" key="4">
    <source>
        <dbReference type="PROSITE-ProRule" id="PRU00221"/>
    </source>
</evidence>
<dbReference type="SUPFAM" id="SSF50978">
    <property type="entry name" value="WD40 repeat-like"/>
    <property type="match status" value="1"/>
</dbReference>
<dbReference type="Gene3D" id="2.130.10.10">
    <property type="entry name" value="YVTN repeat-like/Quinoprotein amine dehydrogenase"/>
    <property type="match status" value="1"/>
</dbReference>
<evidence type="ECO:0000259" key="5">
    <source>
        <dbReference type="Pfam" id="PF23609"/>
    </source>
</evidence>
<dbReference type="EMBL" id="HBIN01006836">
    <property type="protein sequence ID" value="CAE0434705.1"/>
    <property type="molecule type" value="Transcribed_RNA"/>
</dbReference>
<keyword evidence="3" id="KW-0677">Repeat</keyword>
<reference evidence="7" key="1">
    <citation type="submission" date="2021-01" db="EMBL/GenBank/DDBJ databases">
        <authorList>
            <person name="Corre E."/>
            <person name="Pelletier E."/>
            <person name="Niang G."/>
            <person name="Scheremetjew M."/>
            <person name="Finn R."/>
            <person name="Kale V."/>
            <person name="Holt S."/>
            <person name="Cochrane G."/>
            <person name="Meng A."/>
            <person name="Brown T."/>
            <person name="Cohen L."/>
        </authorList>
    </citation>
    <scope>NUCLEOTIDE SEQUENCE</scope>
    <source>
        <strain evidence="7">GSBS06</strain>
    </source>
</reference>
<feature type="domain" description="EIPR1-like beta-propeller" evidence="5">
    <location>
        <begin position="223"/>
        <end position="375"/>
    </location>
</feature>
<dbReference type="InterPro" id="IPR019775">
    <property type="entry name" value="WD40_repeat_CS"/>
</dbReference>
<evidence type="ECO:0000313" key="7">
    <source>
        <dbReference type="EMBL" id="CAE0434707.1"/>
    </source>
</evidence>
<feature type="repeat" description="WD" evidence="4">
    <location>
        <begin position="343"/>
        <end position="379"/>
    </location>
</feature>
<dbReference type="PANTHER" id="PTHR14205">
    <property type="entry name" value="WD-REPEAT PROTEIN"/>
    <property type="match status" value="1"/>
</dbReference>
<feature type="repeat" description="WD" evidence="4">
    <location>
        <begin position="318"/>
        <end position="341"/>
    </location>
</feature>
<keyword evidence="2 4" id="KW-0853">WD repeat</keyword>
<comment type="similarity">
    <text evidence="1">Belongs to the WD repeat EIPR1 family.</text>
</comment>
<dbReference type="AlphaFoldDB" id="A0A6S8B2F4"/>
<dbReference type="InterPro" id="IPR059104">
    <property type="entry name" value="Beta-prop_EIPR1-like"/>
</dbReference>
<dbReference type="EMBL" id="HBIN01006838">
    <property type="protein sequence ID" value="CAE0434707.1"/>
    <property type="molecule type" value="Transcribed_RNA"/>
</dbReference>
<dbReference type="PROSITE" id="PS50294">
    <property type="entry name" value="WD_REPEATS_REGION"/>
    <property type="match status" value="1"/>
</dbReference>
<dbReference type="InterPro" id="IPR001680">
    <property type="entry name" value="WD40_rpt"/>
</dbReference>
<dbReference type="PANTHER" id="PTHR14205:SF15">
    <property type="entry name" value="EARP AND GARP COMPLEX-INTERACTING PROTEIN 1"/>
    <property type="match status" value="1"/>
</dbReference>
<organism evidence="7">
    <name type="scientific">Aplanochytrium stocchinoi</name>
    <dbReference type="NCBI Taxonomy" id="215587"/>
    <lineage>
        <taxon>Eukaryota</taxon>
        <taxon>Sar</taxon>
        <taxon>Stramenopiles</taxon>
        <taxon>Bigyra</taxon>
        <taxon>Labyrinthulomycetes</taxon>
        <taxon>Thraustochytrida</taxon>
        <taxon>Thraustochytriidae</taxon>
        <taxon>Aplanochytrium</taxon>
    </lineage>
</organism>
<protein>
    <recommendedName>
        <fullName evidence="5">EIPR1-like beta-propeller domain-containing protein</fullName>
    </recommendedName>
</protein>
<gene>
    <name evidence="6" type="ORF">ASTO00021_LOCUS5001</name>
    <name evidence="7" type="ORF">ASTO00021_LOCUS5003</name>
</gene>
<evidence type="ECO:0000256" key="2">
    <source>
        <dbReference type="ARBA" id="ARBA00022574"/>
    </source>
</evidence>
<dbReference type="InterPro" id="IPR036322">
    <property type="entry name" value="WD40_repeat_dom_sf"/>
</dbReference>
<name>A0A6S8B2F4_9STRA</name>
<dbReference type="InterPro" id="IPR015943">
    <property type="entry name" value="WD40/YVTN_repeat-like_dom_sf"/>
</dbReference>
<accession>A0A6S8B2F4</accession>
<dbReference type="GO" id="GO:0016567">
    <property type="term" value="P:protein ubiquitination"/>
    <property type="evidence" value="ECO:0007669"/>
    <property type="project" value="TreeGrafter"/>
</dbReference>
<sequence>MFSTTGAVHDLKCPCRCIESIKIPAKYRDNNKHWFLVGTQQVLTENQKQNNHEAKSGFELLEYSEDSNAIIQIPVTSNDDSGTPDTRAEIWSMSAHPANPNLVFVICSYPLGESGAKRYAKLCRFKFTNPNQINEDQVDVDEASSDTDQSWACSVEVVKTLNIDESIHSGVKEVIWCPIEEDNSTYTYDNPADALEDTDDVDIDGKAFDFDTGSTDSFRGSSSVVTIHDKAILRWDLEKDDYNGSCSFVANKLSNTVHCSFMGASWDPHRISEIAVGYGQAVEVYDIQGTSGVPIRSIPFADRVRVRQVDHNPNKPFYVATAGDDRTVKFWDIRHNESPVKILSGHSHWVDQVKYNKSHDQLVISAGTDTLVSLWRVSSISSAPLLDFLAEDDGTNQVVPVSTRVIFKHPYVCIICCLLLL</sequence>
<evidence type="ECO:0000313" key="6">
    <source>
        <dbReference type="EMBL" id="CAE0434705.1"/>
    </source>
</evidence>